<evidence type="ECO:0000313" key="3">
    <source>
        <dbReference type="Proteomes" id="UP000033647"/>
    </source>
</evidence>
<protein>
    <submittedName>
        <fullName evidence="2">Uncharacterized protein</fullName>
    </submittedName>
</protein>
<evidence type="ECO:0000256" key="1">
    <source>
        <dbReference type="SAM" id="MobiDB-lite"/>
    </source>
</evidence>
<feature type="compositionally biased region" description="Polar residues" evidence="1">
    <location>
        <begin position="33"/>
        <end position="48"/>
    </location>
</feature>
<keyword evidence="3" id="KW-1185">Reference proteome</keyword>
<dbReference type="EMBL" id="LAFY01004129">
    <property type="protein sequence ID" value="KJX94643.1"/>
    <property type="molecule type" value="Genomic_DNA"/>
</dbReference>
<feature type="region of interest" description="Disordered" evidence="1">
    <location>
        <begin position="1"/>
        <end position="89"/>
    </location>
</feature>
<proteinExistence type="predicted"/>
<comment type="caution">
    <text evidence="2">The sequence shown here is derived from an EMBL/GenBank/DDBJ whole genome shotgun (WGS) entry which is preliminary data.</text>
</comment>
<dbReference type="Proteomes" id="UP000033647">
    <property type="component" value="Unassembled WGS sequence"/>
</dbReference>
<accession>A0A0F4GB74</accession>
<sequence length="524" mass="57051">MTTTRPDPIRMKDSDDYITARHANPRTGVISPSLGTRTPGSNRSTFTPASPGEALKLRSLGQESPTADARDRHAHSRANEGRKLSGGHIKPRVEPQIWHHNTVGQARGGAAVSHVRRDVKRKDIPHSPHPPKPDKLVHMPSAEEPQPFAYPGYSSEQIDALEHYRCKSRRVSSDGYDRRLLLKTKDVGEPHVCTCRAAEIEHCTNSDISYVCACPKYFRPYQGATSQHAAGEVPPIKVRKRRGGSGGKYWVDAARGPSPSGMPNGTVEEVTLVSSTLATRHGKGRPSRTLPGAFPSCSAKTPCCELHAVSAKLLSSIDLAHRTKHDLEGEHAPLYDQDICRGASSELMQMLPPVNLVRPELAAVPGARDARRADYHRTNKSLGRSCSLGCQREGSTGQCTGRRVTSQTPAAPEEQISFPKIPPQYLAQAEEFVISIITSFLCYLRDIQLPKSDLAETLTSPNATVKEKAEALKAALSLAGHVFAIGTTLVLAWKLSAAVMQVVDIVVWPLAVPLRALAWFFGVL</sequence>
<dbReference type="AlphaFoldDB" id="A0A0F4GB74"/>
<reference evidence="2 3" key="1">
    <citation type="submission" date="2015-03" db="EMBL/GenBank/DDBJ databases">
        <title>RNA-seq based gene annotation and comparative genomics of four Zymoseptoria species reveal species-specific pathogenicity related genes and transposable element activity.</title>
        <authorList>
            <person name="Grandaubert J."/>
            <person name="Bhattacharyya A."/>
            <person name="Stukenbrock E.H."/>
        </authorList>
    </citation>
    <scope>NUCLEOTIDE SEQUENCE [LARGE SCALE GENOMIC DNA]</scope>
    <source>
        <strain evidence="2 3">Zb18110</strain>
    </source>
</reference>
<evidence type="ECO:0000313" key="2">
    <source>
        <dbReference type="EMBL" id="KJX94643.1"/>
    </source>
</evidence>
<gene>
    <name evidence="2" type="ORF">TI39_contig4170g00005</name>
</gene>
<feature type="compositionally biased region" description="Basic and acidic residues" evidence="1">
    <location>
        <begin position="7"/>
        <end position="19"/>
    </location>
</feature>
<name>A0A0F4GB74_9PEZI</name>
<organism evidence="2 3">
    <name type="scientific">Zymoseptoria brevis</name>
    <dbReference type="NCBI Taxonomy" id="1047168"/>
    <lineage>
        <taxon>Eukaryota</taxon>
        <taxon>Fungi</taxon>
        <taxon>Dikarya</taxon>
        <taxon>Ascomycota</taxon>
        <taxon>Pezizomycotina</taxon>
        <taxon>Dothideomycetes</taxon>
        <taxon>Dothideomycetidae</taxon>
        <taxon>Mycosphaerellales</taxon>
        <taxon>Mycosphaerellaceae</taxon>
        <taxon>Zymoseptoria</taxon>
    </lineage>
</organism>
<dbReference type="OrthoDB" id="5415055at2759"/>